<evidence type="ECO:0000313" key="2">
    <source>
        <dbReference type="Proteomes" id="UP000024635"/>
    </source>
</evidence>
<gene>
    <name evidence="1" type="primary">Acey_s0066.g3746</name>
    <name evidence="1" type="ORF">Y032_0066g3746</name>
</gene>
<reference evidence="2" key="1">
    <citation type="journal article" date="2015" name="Nat. Genet.">
        <title>The genome and transcriptome of the zoonotic hookworm Ancylostoma ceylanicum identify infection-specific gene families.</title>
        <authorList>
            <person name="Schwarz E.M."/>
            <person name="Hu Y."/>
            <person name="Antoshechkin I."/>
            <person name="Miller M.M."/>
            <person name="Sternberg P.W."/>
            <person name="Aroian R.V."/>
        </authorList>
    </citation>
    <scope>NUCLEOTIDE SEQUENCE</scope>
    <source>
        <strain evidence="2">HY135</strain>
    </source>
</reference>
<proteinExistence type="predicted"/>
<dbReference type="EMBL" id="JARK01001402">
    <property type="protein sequence ID" value="EYC08406.1"/>
    <property type="molecule type" value="Genomic_DNA"/>
</dbReference>
<dbReference type="Proteomes" id="UP000024635">
    <property type="component" value="Unassembled WGS sequence"/>
</dbReference>
<dbReference type="AlphaFoldDB" id="A0A016U066"/>
<comment type="caution">
    <text evidence="1">The sequence shown here is derived from an EMBL/GenBank/DDBJ whole genome shotgun (WGS) entry which is preliminary data.</text>
</comment>
<sequence>MNSALETLQLAVIISTERKRQRHTDNAASNNISNSILCLLFYLKCGYSYVYKQPAQNNLSNIVHINICDSLLHVGVSDSAAFRHKMVSSDKNNGAQTTNQTQ</sequence>
<organism evidence="1 2">
    <name type="scientific">Ancylostoma ceylanicum</name>
    <dbReference type="NCBI Taxonomy" id="53326"/>
    <lineage>
        <taxon>Eukaryota</taxon>
        <taxon>Metazoa</taxon>
        <taxon>Ecdysozoa</taxon>
        <taxon>Nematoda</taxon>
        <taxon>Chromadorea</taxon>
        <taxon>Rhabditida</taxon>
        <taxon>Rhabditina</taxon>
        <taxon>Rhabditomorpha</taxon>
        <taxon>Strongyloidea</taxon>
        <taxon>Ancylostomatidae</taxon>
        <taxon>Ancylostomatinae</taxon>
        <taxon>Ancylostoma</taxon>
    </lineage>
</organism>
<protein>
    <submittedName>
        <fullName evidence="1">Uncharacterized protein</fullName>
    </submittedName>
</protein>
<keyword evidence="2" id="KW-1185">Reference proteome</keyword>
<evidence type="ECO:0000313" key="1">
    <source>
        <dbReference type="EMBL" id="EYC08406.1"/>
    </source>
</evidence>
<accession>A0A016U066</accession>
<name>A0A016U066_9BILA</name>